<evidence type="ECO:0000256" key="8">
    <source>
        <dbReference type="ARBA" id="ARBA00023146"/>
    </source>
</evidence>
<dbReference type="GO" id="GO:0006419">
    <property type="term" value="P:alanyl-tRNA aminoacylation"/>
    <property type="evidence" value="ECO:0007669"/>
    <property type="project" value="InterPro"/>
</dbReference>
<dbReference type="SUPFAM" id="SSF50447">
    <property type="entry name" value="Translation proteins"/>
    <property type="match status" value="1"/>
</dbReference>
<name>A0A2K9LWJ4_SPISQ</name>
<keyword evidence="6" id="KW-0694">RNA-binding</keyword>
<proteinExistence type="inferred from homology"/>
<keyword evidence="2" id="KW-0820">tRNA-binding</keyword>
<dbReference type="SUPFAM" id="SSF55186">
    <property type="entry name" value="ThrRS/AlaRS common domain"/>
    <property type="match status" value="1"/>
</dbReference>
<dbReference type="SMART" id="SM00863">
    <property type="entry name" value="tRNA_SAD"/>
    <property type="match status" value="1"/>
</dbReference>
<dbReference type="KEGG" id="smoo:SMONO_v1c05160"/>
<evidence type="ECO:0000256" key="4">
    <source>
        <dbReference type="ARBA" id="ARBA00022741"/>
    </source>
</evidence>
<dbReference type="Gene3D" id="3.30.980.10">
    <property type="entry name" value="Threonyl-trna Synthetase, Chain A, domain 2"/>
    <property type="match status" value="1"/>
</dbReference>
<dbReference type="GO" id="GO:0005524">
    <property type="term" value="F:ATP binding"/>
    <property type="evidence" value="ECO:0007669"/>
    <property type="project" value="UniProtKB-KW"/>
</dbReference>
<dbReference type="Gene3D" id="2.40.30.130">
    <property type="match status" value="1"/>
</dbReference>
<keyword evidence="4" id="KW-0547">Nucleotide-binding</keyword>
<evidence type="ECO:0000256" key="3">
    <source>
        <dbReference type="ARBA" id="ARBA00022598"/>
    </source>
</evidence>
<keyword evidence="3" id="KW-0436">Ligase</keyword>
<evidence type="ECO:0000256" key="5">
    <source>
        <dbReference type="ARBA" id="ARBA00022840"/>
    </source>
</evidence>
<evidence type="ECO:0000256" key="7">
    <source>
        <dbReference type="ARBA" id="ARBA00022917"/>
    </source>
</evidence>
<gene>
    <name evidence="10" type="primary">alaS</name>
    <name evidence="10" type="ORF">SMONO_v1c05160</name>
</gene>
<dbReference type="GO" id="GO:0002161">
    <property type="term" value="F:aminoacyl-tRNA deacylase activity"/>
    <property type="evidence" value="ECO:0007669"/>
    <property type="project" value="TreeGrafter"/>
</dbReference>
<dbReference type="PANTHER" id="PTHR11777:SF9">
    <property type="entry name" value="ALANINE--TRNA LIGASE, CYTOPLASMIC"/>
    <property type="match status" value="1"/>
</dbReference>
<keyword evidence="5" id="KW-0067">ATP-binding</keyword>
<dbReference type="InterPro" id="IPR050058">
    <property type="entry name" value="Ala-tRNA_ligase"/>
</dbReference>
<evidence type="ECO:0000256" key="6">
    <source>
        <dbReference type="ARBA" id="ARBA00022884"/>
    </source>
</evidence>
<organism evidence="10 11">
    <name type="scientific">Spiroplasma monobiae MQ-1</name>
    <dbReference type="NCBI Taxonomy" id="1336748"/>
    <lineage>
        <taxon>Bacteria</taxon>
        <taxon>Bacillati</taxon>
        <taxon>Mycoplasmatota</taxon>
        <taxon>Mollicutes</taxon>
        <taxon>Entomoplasmatales</taxon>
        <taxon>Spiroplasmataceae</taxon>
        <taxon>Spiroplasma</taxon>
    </lineage>
</organism>
<dbReference type="OrthoDB" id="9803884at2"/>
<dbReference type="InterPro" id="IPR018164">
    <property type="entry name" value="Ala-tRNA-synth_IIc_N"/>
</dbReference>
<keyword evidence="8 10" id="KW-0030">Aminoacyl-tRNA synthetase</keyword>
<accession>A0A2K9LWJ4</accession>
<dbReference type="InterPro" id="IPR009000">
    <property type="entry name" value="Transl_B-barrel_sf"/>
</dbReference>
<sequence length="426" mass="49664">MLKDFKGYGLKEIVTEVTEFLQKEDFTLLYLKETVFFPESAGQIGDSGIIIFDEIEYKIIGLAISDNKVVHKVEKINNIKVGSPIKAKIDSEKRYAVSKNHSAAHLLFDTLREMFPTSVGKGYFNDEYGLRIDMQIEEKIDWGTAYIINKRVTEKRRTVSYKEEIIVDAKTAKEQYNLSIEFNNKEIEGDLRIVKFGDVSMQLCSGTHVDNLLEIPEFVIVNFETKGKNIYRFYAITETPYLYKYLDSLQTDEWAEMLVVDARYETYKNKYGRDEMLESVFDNFFALKKDLEGSNRDTFFKLKILISDLRKNMERYMLMVESKRKDELYKKYIDIKPDIAGENNIFIIKDGDLETKEMNFICDLILKNNSNSYVEVIDKFETKFFCKSNCSIIAIERMKNHDKFNVEGGGNAKTAQGKIIWRDELN</sequence>
<dbReference type="Pfam" id="PF07973">
    <property type="entry name" value="tRNA_SAD"/>
    <property type="match status" value="1"/>
</dbReference>
<dbReference type="RefSeq" id="WP_101780818.1">
    <property type="nucleotide sequence ID" value="NZ_CP025543.1"/>
</dbReference>
<comment type="similarity">
    <text evidence="1">Belongs to the class-II aminoacyl-tRNA synthetase family.</text>
</comment>
<reference evidence="10 11" key="1">
    <citation type="submission" date="2017-12" db="EMBL/GenBank/DDBJ databases">
        <title>Complete genome sequence of Spiroplasma monobiae MQ-1 (ATCC 33825).</title>
        <authorList>
            <person name="Tsai Y.-M."/>
            <person name="Lo W.-S."/>
            <person name="Wu P.-S."/>
            <person name="Cho S.-T."/>
            <person name="Kuo C.-H."/>
        </authorList>
    </citation>
    <scope>NUCLEOTIDE SEQUENCE [LARGE SCALE GENOMIC DNA]</scope>
    <source>
        <strain evidence="10 11">MQ-1</strain>
    </source>
</reference>
<dbReference type="InterPro" id="IPR012947">
    <property type="entry name" value="tRNA_SAD"/>
</dbReference>
<dbReference type="Proteomes" id="UP000234790">
    <property type="component" value="Chromosome"/>
</dbReference>
<dbReference type="InterPro" id="IPR018163">
    <property type="entry name" value="Thr/Ala-tRNA-synth_IIc_edit"/>
</dbReference>
<dbReference type="AlphaFoldDB" id="A0A2K9LWJ4"/>
<dbReference type="Pfam" id="PF01411">
    <property type="entry name" value="tRNA-synt_2c"/>
    <property type="match status" value="1"/>
</dbReference>
<dbReference type="PANTHER" id="PTHR11777">
    <property type="entry name" value="ALANYL-TRNA SYNTHETASE"/>
    <property type="match status" value="1"/>
</dbReference>
<feature type="domain" description="Alanyl-transfer RNA synthetases family profile" evidence="9">
    <location>
        <begin position="1"/>
        <end position="237"/>
    </location>
</feature>
<evidence type="ECO:0000259" key="9">
    <source>
        <dbReference type="PROSITE" id="PS50860"/>
    </source>
</evidence>
<evidence type="ECO:0000313" key="11">
    <source>
        <dbReference type="Proteomes" id="UP000234790"/>
    </source>
</evidence>
<dbReference type="GO" id="GO:0004813">
    <property type="term" value="F:alanine-tRNA ligase activity"/>
    <property type="evidence" value="ECO:0007669"/>
    <property type="project" value="InterPro"/>
</dbReference>
<evidence type="ECO:0000313" key="10">
    <source>
        <dbReference type="EMBL" id="AUM62765.1"/>
    </source>
</evidence>
<dbReference type="InterPro" id="IPR018165">
    <property type="entry name" value="Ala-tRNA-synth_IIc_core"/>
</dbReference>
<evidence type="ECO:0000256" key="1">
    <source>
        <dbReference type="ARBA" id="ARBA00008226"/>
    </source>
</evidence>
<evidence type="ECO:0000256" key="2">
    <source>
        <dbReference type="ARBA" id="ARBA00022555"/>
    </source>
</evidence>
<keyword evidence="7" id="KW-0648">Protein biosynthesis</keyword>
<dbReference type="GO" id="GO:0000049">
    <property type="term" value="F:tRNA binding"/>
    <property type="evidence" value="ECO:0007669"/>
    <property type="project" value="UniProtKB-KW"/>
</dbReference>
<dbReference type="PROSITE" id="PS50860">
    <property type="entry name" value="AA_TRNA_LIGASE_II_ALA"/>
    <property type="match status" value="1"/>
</dbReference>
<protein>
    <submittedName>
        <fullName evidence="10">Alanyl-tRNA synthetase</fullName>
    </submittedName>
</protein>
<dbReference type="EMBL" id="CP025543">
    <property type="protein sequence ID" value="AUM62765.1"/>
    <property type="molecule type" value="Genomic_DNA"/>
</dbReference>
<keyword evidence="11" id="KW-1185">Reference proteome</keyword>